<evidence type="ECO:0000256" key="2">
    <source>
        <dbReference type="SAM" id="SignalP"/>
    </source>
</evidence>
<dbReference type="Proteomes" id="UP001273531">
    <property type="component" value="Unassembled WGS sequence"/>
</dbReference>
<reference evidence="3 4" key="1">
    <citation type="submission" date="2023-10" db="EMBL/GenBank/DDBJ databases">
        <title>Sphingomonas sp. HF-S4 16S ribosomal RNA gene Genome sequencing and assembly.</title>
        <authorList>
            <person name="Lee H."/>
        </authorList>
    </citation>
    <scope>NUCLEOTIDE SEQUENCE [LARGE SCALE GENOMIC DNA]</scope>
    <source>
        <strain evidence="3 4">HF-S4</strain>
    </source>
</reference>
<keyword evidence="4" id="KW-1185">Reference proteome</keyword>
<protein>
    <submittedName>
        <fullName evidence="3">Heavy-metal-associated domain-containing protein</fullName>
    </submittedName>
</protein>
<gene>
    <name evidence="3" type="ORF">RZN05_05640</name>
</gene>
<dbReference type="EMBL" id="JAWJEJ010000001">
    <property type="protein sequence ID" value="MDV3456458.1"/>
    <property type="molecule type" value="Genomic_DNA"/>
</dbReference>
<evidence type="ECO:0000256" key="1">
    <source>
        <dbReference type="SAM" id="MobiDB-lite"/>
    </source>
</evidence>
<feature type="signal peptide" evidence="2">
    <location>
        <begin position="1"/>
        <end position="26"/>
    </location>
</feature>
<name>A0ABU3Y5H1_9SPHN</name>
<feature type="chain" id="PRO_5047376325" evidence="2">
    <location>
        <begin position="27"/>
        <end position="427"/>
    </location>
</feature>
<comment type="caution">
    <text evidence="3">The sequence shown here is derived from an EMBL/GenBank/DDBJ whole genome shotgun (WGS) entry which is preliminary data.</text>
</comment>
<sequence>MQLSRISLTIGLAGALALAGASVVVAQGPGGASAVPIDASGSFEVSGVQVDVSGKTAEIARQGGWRIAQRKGWEMLSQRLTGKKSSLGDSALDALVTGIVVEREQIGPNRYVAKLGVLFDRGRAGAILGVSTAVSRSAPMLLVPLEFSGGVGRVFERETAWSRAWNRFRSGGSTIDYVRLRPTGSDAMLVNAGQTLRRGRNWWRTVLDQYGASDVLVAEVQLRREYPGGPIIGIFAANHGPDKRPITSFALRVDNGESLDALLDAGIQRLDQAYQKALASGTLRPDPLLAVRPPVAKTAEQLAAEAEAAAAAAAAAAVTPEASASGTASATYTVQVETPNVAALNASESAIRGVPGIRSAATTSLALGGISVMRVAFDGPQASLRSALEARGWQVQEGAGVLRIRRGGGSAPAASPSPQNTATPAAK</sequence>
<feature type="region of interest" description="Disordered" evidence="1">
    <location>
        <begin position="405"/>
        <end position="427"/>
    </location>
</feature>
<evidence type="ECO:0000313" key="4">
    <source>
        <dbReference type="Proteomes" id="UP001273531"/>
    </source>
</evidence>
<organism evidence="3 4">
    <name type="scientific">Sphingomonas agrestis</name>
    <dbReference type="NCBI Taxonomy" id="3080540"/>
    <lineage>
        <taxon>Bacteria</taxon>
        <taxon>Pseudomonadati</taxon>
        <taxon>Pseudomonadota</taxon>
        <taxon>Alphaproteobacteria</taxon>
        <taxon>Sphingomonadales</taxon>
        <taxon>Sphingomonadaceae</taxon>
        <taxon>Sphingomonas</taxon>
    </lineage>
</organism>
<keyword evidence="2" id="KW-0732">Signal</keyword>
<evidence type="ECO:0000313" key="3">
    <source>
        <dbReference type="EMBL" id="MDV3456458.1"/>
    </source>
</evidence>
<dbReference type="RefSeq" id="WP_317225640.1">
    <property type="nucleotide sequence ID" value="NZ_JAWJEJ010000001.1"/>
</dbReference>
<accession>A0ABU3Y5H1</accession>
<proteinExistence type="predicted"/>